<dbReference type="InterPro" id="IPR028087">
    <property type="entry name" value="Tad_N"/>
</dbReference>
<dbReference type="STRING" id="1414654.BFR47_04605"/>
<protein>
    <recommendedName>
        <fullName evidence="1">Putative Flp pilus-assembly TadG-like N-terminal domain-containing protein</fullName>
    </recommendedName>
</protein>
<comment type="caution">
    <text evidence="2">The sequence shown here is derived from an EMBL/GenBank/DDBJ whole genome shotgun (WGS) entry which is preliminary data.</text>
</comment>
<name>A0A1J4QE40_9GAMM</name>
<proteinExistence type="predicted"/>
<dbReference type="EMBL" id="MDKE01000044">
    <property type="protein sequence ID" value="OIN06661.1"/>
    <property type="molecule type" value="Genomic_DNA"/>
</dbReference>
<reference evidence="2 3" key="1">
    <citation type="submission" date="2016-07" db="EMBL/GenBank/DDBJ databases">
        <title>Draft Genome Sequence of Oceanisphaera psychrotolerans, isolated from coastal sediment samples.</title>
        <authorList>
            <person name="Zhuo S."/>
            <person name="Ruan Z."/>
        </authorList>
    </citation>
    <scope>NUCLEOTIDE SEQUENCE [LARGE SCALE GENOMIC DNA]</scope>
    <source>
        <strain evidence="2 3">LAM-WHM-ZC</strain>
    </source>
</reference>
<keyword evidence="3" id="KW-1185">Reference proteome</keyword>
<gene>
    <name evidence="2" type="ORF">BFR47_04605</name>
</gene>
<organism evidence="2 3">
    <name type="scientific">Oceanisphaera psychrotolerans</name>
    <dbReference type="NCBI Taxonomy" id="1414654"/>
    <lineage>
        <taxon>Bacteria</taxon>
        <taxon>Pseudomonadati</taxon>
        <taxon>Pseudomonadota</taxon>
        <taxon>Gammaproteobacteria</taxon>
        <taxon>Aeromonadales</taxon>
        <taxon>Aeromonadaceae</taxon>
        <taxon>Oceanisphaera</taxon>
    </lineage>
</organism>
<dbReference type="Proteomes" id="UP000243073">
    <property type="component" value="Unassembled WGS sequence"/>
</dbReference>
<sequence length="440" mass="46642">MKALSHRKQQKGAVLVLVTIALFTLLGFTALALDGGYLLLNKTRVQDAVDSAALSGAETLDKGGNHNAARQAVEATLTAILSGDGFSRVNIDTGNLAEDVTVEFSHTVYNLAGDKFEFKHTDDEAARYIRVTLPTVPVDQFFSQLLIDIWQVGASAVAGASPTIQDPCQIIPLMMCVNDTNPPDPDYLPDDYDYGFTPSSDSERGDVVVIKVPTNNTPVGPGNFLAVDLGGPGADGYRDGLAGALTDASCIAKGDDITTKTGNMIGPTTAGLNTRFGKYKSPMSEPMDAPSSAGSDAFYADCAVPNLTPLKFKSSDFSSTAGSTVLNDTALLSKLQSYPDYVNKYGSYSTVPNTQHCMPKRRMVKVPVGNCSGINQGKTTVPSMGTACMYLIQEVTGQGTDQFIVAEFVKNCTAEGVGNSNLNNGPYRLVLYKNEMGGDS</sequence>
<evidence type="ECO:0000313" key="3">
    <source>
        <dbReference type="Proteomes" id="UP000243073"/>
    </source>
</evidence>
<dbReference type="Pfam" id="PF13400">
    <property type="entry name" value="Tad"/>
    <property type="match status" value="1"/>
</dbReference>
<evidence type="ECO:0000313" key="2">
    <source>
        <dbReference type="EMBL" id="OIN06661.1"/>
    </source>
</evidence>
<accession>A0A1J4QE40</accession>
<feature type="domain" description="Putative Flp pilus-assembly TadG-like N-terminal" evidence="1">
    <location>
        <begin position="12"/>
        <end position="57"/>
    </location>
</feature>
<evidence type="ECO:0000259" key="1">
    <source>
        <dbReference type="Pfam" id="PF13400"/>
    </source>
</evidence>
<dbReference type="OrthoDB" id="6350731at2"/>
<dbReference type="AlphaFoldDB" id="A0A1J4QE40"/>